<dbReference type="RefSeq" id="WP_118942049.1">
    <property type="nucleotide sequence ID" value="NZ_CP032125.1"/>
</dbReference>
<dbReference type="OrthoDB" id="9810952at2"/>
<evidence type="ECO:0000256" key="11">
    <source>
        <dbReference type="PIRSR" id="PIRSR006247-1"/>
    </source>
</evidence>
<evidence type="ECO:0000256" key="8">
    <source>
        <dbReference type="ARBA" id="ARBA00023065"/>
    </source>
</evidence>
<keyword evidence="10" id="KW-0997">Cell inner membrane</keyword>
<keyword evidence="11" id="KW-0479">Metal-binding</keyword>
<keyword evidence="9 10" id="KW-0472">Membrane</keyword>
<feature type="transmembrane region" description="Helical" evidence="12">
    <location>
        <begin position="63"/>
        <end position="85"/>
    </location>
</feature>
<evidence type="ECO:0000256" key="5">
    <source>
        <dbReference type="ARBA" id="ARBA00022692"/>
    </source>
</evidence>
<feature type="binding site" evidence="11">
    <location>
        <position position="420"/>
    </location>
    <ligand>
        <name>K(+)</name>
        <dbReference type="ChEBI" id="CHEBI:29103"/>
    </ligand>
</feature>
<reference evidence="13 14" key="1">
    <citation type="submission" date="2018-09" db="EMBL/GenBank/DDBJ databases">
        <title>Profundibacter amoris BAR1 gen. nov., sp. nov., a new member of the Roseobacter clade isolated at Lokis Castle Vent Field on the Arctic Mid-Oceanic Ridge.</title>
        <authorList>
            <person name="Le Moine Bauer S."/>
            <person name="Sjoeberg A.G."/>
            <person name="L'Haridon S."/>
            <person name="Stokke R."/>
            <person name="Roalkvam I."/>
            <person name="Steen I.H."/>
            <person name="Dahle H."/>
        </authorList>
    </citation>
    <scope>NUCLEOTIDE SEQUENCE [LARGE SCALE GENOMIC DNA]</scope>
    <source>
        <strain evidence="13 14">BAR1</strain>
    </source>
</reference>
<sequence length="472" mass="51256">MRLIIFINGLILIFGGVIMAAEAIAFGNESGVFLLASALTITLGVLLSVASHCDFSDLRTRETFLLTATVWLTASAFGMFPLYMWHLSFTDAFFESMSAVTTTGSTIMSGLDTTPHDILLWRGILQWLGGVGFIVTGMALLPMLKVGGMQLFRTESSDQGEKELKSSTMFAAATFWAYLVLTVACMIVYSIGGMGFFDALVHGLTTLSSGGFSNYDASFGHFDSPFLQWSATFFMACAGIPFAWYIHAARKHEFRSEQVQAYLVVVGVAVLLLTIWLWAFRGGDILDALRLVAFNVVSAVTTTGYATTDYTLWGGTAAVAFFLLTAMGGCTGSTSGGAKMMRWIILVRSLKIQIYKIRYPHVIMRLKYEGKTVSDNVLDGVMSFFVFYIFTVAILAAALDMIGLDFSTAISGALTSVANVGPGVGNIIGPAGNFASLPDAAKWVLFFGMYVGRLEMLTVFVILTRGFWREAI</sequence>
<keyword evidence="5 12" id="KW-0812">Transmembrane</keyword>
<dbReference type="EMBL" id="CP032125">
    <property type="protein sequence ID" value="AXX97392.1"/>
    <property type="molecule type" value="Genomic_DNA"/>
</dbReference>
<evidence type="ECO:0000256" key="2">
    <source>
        <dbReference type="ARBA" id="ARBA00022448"/>
    </source>
</evidence>
<feature type="transmembrane region" description="Helical" evidence="12">
    <location>
        <begin position="377"/>
        <end position="399"/>
    </location>
</feature>
<dbReference type="InterPro" id="IPR004772">
    <property type="entry name" value="TrkH"/>
</dbReference>
<feature type="transmembrane region" description="Helical" evidence="12">
    <location>
        <begin position="310"/>
        <end position="332"/>
    </location>
</feature>
<organism evidence="13 14">
    <name type="scientific">Profundibacter amoris</name>
    <dbReference type="NCBI Taxonomy" id="2171755"/>
    <lineage>
        <taxon>Bacteria</taxon>
        <taxon>Pseudomonadati</taxon>
        <taxon>Pseudomonadota</taxon>
        <taxon>Alphaproteobacteria</taxon>
        <taxon>Rhodobacterales</taxon>
        <taxon>Paracoccaceae</taxon>
        <taxon>Profundibacter</taxon>
    </lineage>
</organism>
<comment type="subcellular location">
    <subcellularLocation>
        <location evidence="10">Cell inner membrane</location>
        <topology evidence="10">Multi-pass membrane protein</topology>
    </subcellularLocation>
    <subcellularLocation>
        <location evidence="1">Cell membrane</location>
        <topology evidence="1">Multi-pass membrane protein</topology>
    </subcellularLocation>
</comment>
<dbReference type="PANTHER" id="PTHR32024:SF3">
    <property type="entry name" value="TRK SYSTEM POTASSIUM UPTAKE PROTEIN"/>
    <property type="match status" value="1"/>
</dbReference>
<evidence type="ECO:0000256" key="7">
    <source>
        <dbReference type="ARBA" id="ARBA00022989"/>
    </source>
</evidence>
<keyword evidence="6 10" id="KW-0630">Potassium</keyword>
<evidence type="ECO:0000256" key="10">
    <source>
        <dbReference type="PIRNR" id="PIRNR006247"/>
    </source>
</evidence>
<keyword evidence="4 10" id="KW-0633">Potassium transport</keyword>
<evidence type="ECO:0000313" key="13">
    <source>
        <dbReference type="EMBL" id="AXX97392.1"/>
    </source>
</evidence>
<evidence type="ECO:0000256" key="1">
    <source>
        <dbReference type="ARBA" id="ARBA00004651"/>
    </source>
</evidence>
<dbReference type="GO" id="GO:0015379">
    <property type="term" value="F:potassium:chloride symporter activity"/>
    <property type="evidence" value="ECO:0007669"/>
    <property type="project" value="InterPro"/>
</dbReference>
<evidence type="ECO:0000256" key="3">
    <source>
        <dbReference type="ARBA" id="ARBA00022475"/>
    </source>
</evidence>
<feature type="binding site" evidence="11">
    <location>
        <position position="419"/>
    </location>
    <ligand>
        <name>K(+)</name>
        <dbReference type="ChEBI" id="CHEBI:29103"/>
    </ligand>
</feature>
<feature type="binding site" evidence="11">
    <location>
        <position position="103"/>
    </location>
    <ligand>
        <name>K(+)</name>
        <dbReference type="ChEBI" id="CHEBI:29103"/>
    </ligand>
</feature>
<feature type="transmembrane region" description="Helical" evidence="12">
    <location>
        <begin position="226"/>
        <end position="247"/>
    </location>
</feature>
<name>A0A347UEW4_9RHOB</name>
<gene>
    <name evidence="13" type="ORF">BAR1_05265</name>
</gene>
<dbReference type="PIRSF" id="PIRSF006247">
    <property type="entry name" value="TrkH"/>
    <property type="match status" value="1"/>
</dbReference>
<dbReference type="InterPro" id="IPR003445">
    <property type="entry name" value="Cat_transpt"/>
</dbReference>
<feature type="transmembrane region" description="Helical" evidence="12">
    <location>
        <begin position="30"/>
        <end position="51"/>
    </location>
</feature>
<feature type="binding site" evidence="11">
    <location>
        <position position="302"/>
    </location>
    <ligand>
        <name>K(+)</name>
        <dbReference type="ChEBI" id="CHEBI:29103"/>
    </ligand>
</feature>
<keyword evidence="7 12" id="KW-1133">Transmembrane helix</keyword>
<evidence type="ECO:0000313" key="14">
    <source>
        <dbReference type="Proteomes" id="UP000261704"/>
    </source>
</evidence>
<evidence type="ECO:0000256" key="9">
    <source>
        <dbReference type="ARBA" id="ARBA00023136"/>
    </source>
</evidence>
<feature type="binding site" evidence="11">
    <location>
        <position position="303"/>
    </location>
    <ligand>
        <name>K(+)</name>
        <dbReference type="ChEBI" id="CHEBI:29103"/>
    </ligand>
</feature>
<comment type="similarity">
    <text evidence="10">Belongs to the TrkH potassium transport family.</text>
</comment>
<dbReference type="Pfam" id="PF02386">
    <property type="entry name" value="TrkH"/>
    <property type="match status" value="2"/>
</dbReference>
<keyword evidence="3 10" id="KW-1003">Cell membrane</keyword>
<keyword evidence="14" id="KW-1185">Reference proteome</keyword>
<proteinExistence type="inferred from homology"/>
<protein>
    <recommendedName>
        <fullName evidence="10">Trk system potassium uptake protein</fullName>
    </recommendedName>
</protein>
<comment type="function">
    <text evidence="10">Low-affinity potassium transport system. Interacts with Trk system potassium uptake protein TrkA.</text>
</comment>
<feature type="transmembrane region" description="Helical" evidence="12">
    <location>
        <begin position="443"/>
        <end position="463"/>
    </location>
</feature>
<keyword evidence="8 10" id="KW-0406">Ion transport</keyword>
<dbReference type="KEGG" id="pamo:BAR1_05265"/>
<dbReference type="GO" id="GO:0005886">
    <property type="term" value="C:plasma membrane"/>
    <property type="evidence" value="ECO:0007669"/>
    <property type="project" value="UniProtKB-SubCell"/>
</dbReference>
<keyword evidence="2 10" id="KW-0813">Transport</keyword>
<dbReference type="PANTHER" id="PTHR32024">
    <property type="entry name" value="TRK SYSTEM POTASSIUM UPTAKE PROTEIN TRKG-RELATED"/>
    <property type="match status" value="1"/>
</dbReference>
<feature type="binding site" evidence="11">
    <location>
        <position position="210"/>
    </location>
    <ligand>
        <name>K(+)</name>
        <dbReference type="ChEBI" id="CHEBI:29103"/>
    </ligand>
</feature>
<evidence type="ECO:0000256" key="12">
    <source>
        <dbReference type="SAM" id="Phobius"/>
    </source>
</evidence>
<feature type="transmembrane region" description="Helical" evidence="12">
    <location>
        <begin position="124"/>
        <end position="147"/>
    </location>
</feature>
<dbReference type="GO" id="GO:0046872">
    <property type="term" value="F:metal ion binding"/>
    <property type="evidence" value="ECO:0007669"/>
    <property type="project" value="UniProtKB-KW"/>
</dbReference>
<evidence type="ECO:0000256" key="4">
    <source>
        <dbReference type="ARBA" id="ARBA00022538"/>
    </source>
</evidence>
<evidence type="ECO:0000256" key="6">
    <source>
        <dbReference type="ARBA" id="ARBA00022958"/>
    </source>
</evidence>
<feature type="transmembrane region" description="Helical" evidence="12">
    <location>
        <begin position="168"/>
        <end position="191"/>
    </location>
</feature>
<accession>A0A347UEW4</accession>
<feature type="transmembrane region" description="Helical" evidence="12">
    <location>
        <begin position="259"/>
        <end position="279"/>
    </location>
</feature>
<dbReference type="Proteomes" id="UP000261704">
    <property type="component" value="Chromosome"/>
</dbReference>
<feature type="binding site" evidence="11">
    <location>
        <position position="102"/>
    </location>
    <ligand>
        <name>K(+)</name>
        <dbReference type="ChEBI" id="CHEBI:29103"/>
    </ligand>
</feature>
<dbReference type="AlphaFoldDB" id="A0A347UEW4"/>